<dbReference type="AlphaFoldDB" id="A0A401KL49"/>
<evidence type="ECO:0000256" key="7">
    <source>
        <dbReference type="ARBA" id="ARBA00022968"/>
    </source>
</evidence>
<proteinExistence type="predicted"/>
<dbReference type="PANTHER" id="PTHR46228:SF2">
    <property type="entry name" value="KELCH REPEAT PROTEIN (AFU_ORTHOLOGUE AFUA_4G14350)"/>
    <property type="match status" value="1"/>
</dbReference>
<keyword evidence="4" id="KW-0808">Transferase</keyword>
<evidence type="ECO:0000256" key="8">
    <source>
        <dbReference type="ARBA" id="ARBA00022989"/>
    </source>
</evidence>
<gene>
    <name evidence="14" type="ORF">AAWM_02830</name>
</gene>
<keyword evidence="3" id="KW-0328">Glycosyltransferase</keyword>
<keyword evidence="15" id="KW-1185">Reference proteome</keyword>
<feature type="transmembrane region" description="Helical" evidence="11">
    <location>
        <begin position="603"/>
        <end position="620"/>
    </location>
</feature>
<evidence type="ECO:0000256" key="1">
    <source>
        <dbReference type="ARBA" id="ARBA00004606"/>
    </source>
</evidence>
<comment type="caution">
    <text evidence="14">The sequence shown here is derived from an EMBL/GenBank/DDBJ whole genome shotgun (WGS) entry which is preliminary data.</text>
</comment>
<dbReference type="SUPFAM" id="SSF50965">
    <property type="entry name" value="Galactose oxidase, central domain"/>
    <property type="match status" value="1"/>
</dbReference>
<dbReference type="InterPro" id="IPR015915">
    <property type="entry name" value="Kelch-typ_b-propeller"/>
</dbReference>
<keyword evidence="6" id="KW-0677">Repeat</keyword>
<evidence type="ECO:0000313" key="15">
    <source>
        <dbReference type="Proteomes" id="UP000286921"/>
    </source>
</evidence>
<dbReference type="InterPro" id="IPR003378">
    <property type="entry name" value="Fringe-like_glycosylTrfase"/>
</dbReference>
<feature type="domain" description="Attractin/MKLN-like beta-propeller" evidence="13">
    <location>
        <begin position="107"/>
        <end position="407"/>
    </location>
</feature>
<evidence type="ECO:0000256" key="5">
    <source>
        <dbReference type="ARBA" id="ARBA00022692"/>
    </source>
</evidence>
<feature type="region of interest" description="Disordered" evidence="10">
    <location>
        <begin position="457"/>
        <end position="485"/>
    </location>
</feature>
<dbReference type="GO" id="GO:0016757">
    <property type="term" value="F:glycosyltransferase activity"/>
    <property type="evidence" value="ECO:0007669"/>
    <property type="project" value="UniProtKB-KW"/>
</dbReference>
<sequence length="1064" mass="117178">MKGFAQIVGLYASLAAGRKYCTRTFHSSIINNQTLFIDGGEVRYLEDNNTISAYAIRDLQTVDVSKSFSNTDSDLFTHIDKPYNASDPDEYPTFLDEGSAFNDGENLYFYGGYKSGRDGPKTVPPVETWKYDIQNNNWTRDGFGGVPLVRLIEGGAVVSHSQNKAYYLGGVEDPGGNPNIYGTAGADVEIVSGLLVLDQSTLQWSNLSTSEMNNYGTIGAGYLNILEDVGDEGLLVAFGGYKYPVGHKVSLLCASQTNTTFHNPMEYITLYDIANQKWYTQQSTGDIPNWRMAGCSVKVAAQDRSSFSIYVFGGMAATTANSDGDVYVLSLPSFRWIRVNEGSSIREKHTCNVLGKHTMLVVGGTIPTDSSEYEPKPVNCDTGTFENGLAIFDLNQHTWLTDYNADDQSEYALSSAITDVIGGSSTGGANVTQPKNGFNDTTLATMFQKAVITTTTNSTTGANSTSTSANSSSSSTGSSKATSLSKGGIAGATVGAVVGASAIAGLAFFLIKRRRAQPSQETPAMAHPPVYEPPQTGLAELSSGGVTHELAGSDTQDATAGNWWQKTPNIAEMDGVARAEMKGMGREPVPRRRAYWAIPSRKVTNILALILFVVVAASVFKLELGAPSFDPTSLYRHHAHPGEPDFWEWETTSRFPHVQNPVKNDDQLCDLFPSYLLSRIQVVLKIGASEPADRVDAQISSVTRCIPNLIIVSDRESQIKGHRVHDILAALPESFRANTSDFEAYDALQRGEDKTVAAPQGWRLDRFKFLPMVERAHEINPSADWFVFLESDTYVVWDNMFRLLDQFDPHTPLYMGSPSPGRRINEKEVSYFAYGGSGFVLSTAAVDKLVSREVGPHGEYIQPSLSEQYEDIIKADCCGDSILGWALHEKGVELSGFWPMFNPHPLHGIPFDDAYWCQPVISMHKTLLSDMTGLMRWENQRDRTRPLIYADLMEYLKLGTVDHMSDWDNGDWGGWQEPPESPAHGSFEACQTACHEHAQCLSFTYDSSGHCVFVRTMRLGAKKKLGDSSVRLSSGWDLEKIKNWRASHRCEKAMWMKPSTERIF</sequence>
<keyword evidence="5 11" id="KW-0812">Transmembrane</keyword>
<evidence type="ECO:0000256" key="10">
    <source>
        <dbReference type="SAM" id="MobiDB-lite"/>
    </source>
</evidence>
<dbReference type="CDD" id="cd12087">
    <property type="entry name" value="TM_EGFR-like"/>
    <property type="match status" value="1"/>
</dbReference>
<dbReference type="Gene3D" id="3.90.550.50">
    <property type="match status" value="1"/>
</dbReference>
<dbReference type="Gene3D" id="3.50.4.10">
    <property type="entry name" value="Hepatocyte Growth Factor"/>
    <property type="match status" value="1"/>
</dbReference>
<dbReference type="InterPro" id="IPR056737">
    <property type="entry name" value="Beta-prop_ATRN-MKLN-like"/>
</dbReference>
<evidence type="ECO:0000256" key="4">
    <source>
        <dbReference type="ARBA" id="ARBA00022679"/>
    </source>
</evidence>
<dbReference type="Gene3D" id="2.120.10.80">
    <property type="entry name" value="Kelch-type beta propeller"/>
    <property type="match status" value="1"/>
</dbReference>
<evidence type="ECO:0000313" key="14">
    <source>
        <dbReference type="EMBL" id="GCB19945.1"/>
    </source>
</evidence>
<evidence type="ECO:0000256" key="9">
    <source>
        <dbReference type="ARBA" id="ARBA00023136"/>
    </source>
</evidence>
<keyword evidence="7" id="KW-0735">Signal-anchor</keyword>
<protein>
    <submittedName>
        <fullName evidence="14">Kelch repeat-containing protein ARB_01230</fullName>
    </submittedName>
</protein>
<reference evidence="14 15" key="1">
    <citation type="submission" date="2016-09" db="EMBL/GenBank/DDBJ databases">
        <title>Aspergillus awamori IFM 58123T.</title>
        <authorList>
            <person name="Kusuya Y."/>
            <person name="Shimizu M."/>
            <person name="Takahashi H."/>
            <person name="Yaguchi T."/>
        </authorList>
    </citation>
    <scope>NUCLEOTIDE SEQUENCE [LARGE SCALE GENOMIC DNA]</scope>
    <source>
        <strain evidence="14 15">IFM 58123</strain>
    </source>
</reference>
<keyword evidence="8 11" id="KW-1133">Transmembrane helix</keyword>
<evidence type="ECO:0000259" key="12">
    <source>
        <dbReference type="Pfam" id="PF02434"/>
    </source>
</evidence>
<keyword evidence="2" id="KW-0880">Kelch repeat</keyword>
<dbReference type="Pfam" id="PF02434">
    <property type="entry name" value="Fringe"/>
    <property type="match status" value="1"/>
</dbReference>
<feature type="transmembrane region" description="Helical" evidence="11">
    <location>
        <begin position="489"/>
        <end position="511"/>
    </location>
</feature>
<evidence type="ECO:0000256" key="2">
    <source>
        <dbReference type="ARBA" id="ARBA00022441"/>
    </source>
</evidence>
<dbReference type="Proteomes" id="UP000286921">
    <property type="component" value="Unassembled WGS sequence"/>
</dbReference>
<evidence type="ECO:0000256" key="6">
    <source>
        <dbReference type="ARBA" id="ARBA00022737"/>
    </source>
</evidence>
<dbReference type="EMBL" id="BDHI01000002">
    <property type="protein sequence ID" value="GCB19945.1"/>
    <property type="molecule type" value="Genomic_DNA"/>
</dbReference>
<dbReference type="SUPFAM" id="SSF117281">
    <property type="entry name" value="Kelch motif"/>
    <property type="match status" value="1"/>
</dbReference>
<dbReference type="GO" id="GO:0016020">
    <property type="term" value="C:membrane"/>
    <property type="evidence" value="ECO:0007669"/>
    <property type="project" value="UniProtKB-SubCell"/>
</dbReference>
<evidence type="ECO:0000256" key="11">
    <source>
        <dbReference type="SAM" id="Phobius"/>
    </source>
</evidence>
<feature type="domain" description="Fringe-like glycosyltransferase" evidence="12">
    <location>
        <begin position="773"/>
        <end position="850"/>
    </location>
</feature>
<dbReference type="PANTHER" id="PTHR46228">
    <property type="entry name" value="KELCH DOMAIN-CONTAINING PROTEIN"/>
    <property type="match status" value="1"/>
</dbReference>
<evidence type="ECO:0000259" key="13">
    <source>
        <dbReference type="Pfam" id="PF24981"/>
    </source>
</evidence>
<dbReference type="Pfam" id="PF24981">
    <property type="entry name" value="Beta-prop_ATRN-LZTR1"/>
    <property type="match status" value="1"/>
</dbReference>
<evidence type="ECO:0000256" key="3">
    <source>
        <dbReference type="ARBA" id="ARBA00022676"/>
    </source>
</evidence>
<keyword evidence="9 11" id="KW-0472">Membrane</keyword>
<dbReference type="InterPro" id="IPR011043">
    <property type="entry name" value="Gal_Oxase/kelch_b-propeller"/>
</dbReference>
<organism evidence="14 15">
    <name type="scientific">Aspergillus awamori</name>
    <name type="common">Black koji mold</name>
    <dbReference type="NCBI Taxonomy" id="105351"/>
    <lineage>
        <taxon>Eukaryota</taxon>
        <taxon>Fungi</taxon>
        <taxon>Dikarya</taxon>
        <taxon>Ascomycota</taxon>
        <taxon>Pezizomycotina</taxon>
        <taxon>Eurotiomycetes</taxon>
        <taxon>Eurotiomycetidae</taxon>
        <taxon>Eurotiales</taxon>
        <taxon>Aspergillaceae</taxon>
        <taxon>Aspergillus</taxon>
    </lineage>
</organism>
<comment type="subcellular location">
    <subcellularLocation>
        <location evidence="1">Membrane</location>
        <topology evidence="1">Single-pass type II membrane protein</topology>
    </subcellularLocation>
</comment>
<accession>A0A401KL49</accession>
<name>A0A401KL49_ASPAW</name>
<dbReference type="STRING" id="105351.A0A401KL49"/>